<protein>
    <recommendedName>
        <fullName evidence="7">Pentatricopeptide repeat-containing protein</fullName>
    </recommendedName>
</protein>
<dbReference type="InterPro" id="IPR011990">
    <property type="entry name" value="TPR-like_helical_dom_sf"/>
</dbReference>
<dbReference type="Pfam" id="PF01535">
    <property type="entry name" value="PPR"/>
    <property type="match status" value="4"/>
</dbReference>
<dbReference type="GO" id="GO:0005739">
    <property type="term" value="C:mitochondrion"/>
    <property type="evidence" value="ECO:0007669"/>
    <property type="project" value="TreeGrafter"/>
</dbReference>
<feature type="repeat" description="PPR" evidence="3">
    <location>
        <begin position="147"/>
        <end position="181"/>
    </location>
</feature>
<dbReference type="PANTHER" id="PTHR45717:SF10">
    <property type="entry name" value="OS10G0501000 PROTEIN"/>
    <property type="match status" value="1"/>
</dbReference>
<evidence type="ECO:0000313" key="6">
    <source>
        <dbReference type="Proteomes" id="UP001154282"/>
    </source>
</evidence>
<reference evidence="5" key="1">
    <citation type="submission" date="2022-08" db="EMBL/GenBank/DDBJ databases">
        <authorList>
            <person name="Gutierrez-Valencia J."/>
        </authorList>
    </citation>
    <scope>NUCLEOTIDE SEQUENCE</scope>
</reference>
<name>A0AAV0R010_9ROSI</name>
<evidence type="ECO:0000256" key="4">
    <source>
        <dbReference type="SAM" id="Coils"/>
    </source>
</evidence>
<keyword evidence="4" id="KW-0175">Coiled coil</keyword>
<keyword evidence="6" id="KW-1185">Reference proteome</keyword>
<feature type="coiled-coil region" evidence="4">
    <location>
        <begin position="75"/>
        <end position="102"/>
    </location>
</feature>
<dbReference type="Proteomes" id="UP001154282">
    <property type="component" value="Unassembled WGS sequence"/>
</dbReference>
<comment type="caution">
    <text evidence="5">The sequence shown here is derived from an EMBL/GenBank/DDBJ whole genome shotgun (WGS) entry which is preliminary data.</text>
</comment>
<sequence>MNALRFSCRQLQQSGRATSKAITGVVSFSAYCRNRTSPPALSSASPDSLASRVWRSGHPSISIVEVIEQWLDEAKQVKQSELQQLIRDLRRHRRQHQALQLSEWMRDQSCYNDSPGDIAVRLDLISKVRGSEQAEQAFKAIPENMRNFQVYGALLNCYSRKKCVEKAEATMDKMRELNFLKAPLPYNVMLTLYFHTNNHEKLDALVKDMEENGIACGIYTYNIQLNAYGATCRFQEMEELLGKLERDTVVTVDWHSYFVGASAYLKAGEKEKAVAVMKKLEGLVTHNSKKFCYEVLITLYANAGDLEQVCRIWDLYKQMGKIFNSGYLCMISSLLKLDEIAEAEKVWEEWLLKKRLYDIRIANQMVIGYSRKGLWRKAEALVSQITENGGNPDGVTWNCLAVGYCVGGKMDDAVAALKEAVTVKMPVGHKLKPETRTMAACIEHLKSQGEIEAAEEFLEKVAENCHFPVAALNRLAGYLKDESQNVLPLDEMGADMPTLGDEETAQEP</sequence>
<evidence type="ECO:0000313" key="5">
    <source>
        <dbReference type="EMBL" id="CAI0549748.1"/>
    </source>
</evidence>
<feature type="repeat" description="PPR" evidence="3">
    <location>
        <begin position="358"/>
        <end position="392"/>
    </location>
</feature>
<dbReference type="PANTHER" id="PTHR45717">
    <property type="entry name" value="OS12G0527900 PROTEIN"/>
    <property type="match status" value="1"/>
</dbReference>
<dbReference type="GO" id="GO:0003729">
    <property type="term" value="F:mRNA binding"/>
    <property type="evidence" value="ECO:0007669"/>
    <property type="project" value="UniProtKB-ARBA"/>
</dbReference>
<organism evidence="5 6">
    <name type="scientific">Linum tenue</name>
    <dbReference type="NCBI Taxonomy" id="586396"/>
    <lineage>
        <taxon>Eukaryota</taxon>
        <taxon>Viridiplantae</taxon>
        <taxon>Streptophyta</taxon>
        <taxon>Embryophyta</taxon>
        <taxon>Tracheophyta</taxon>
        <taxon>Spermatophyta</taxon>
        <taxon>Magnoliopsida</taxon>
        <taxon>eudicotyledons</taxon>
        <taxon>Gunneridae</taxon>
        <taxon>Pentapetalae</taxon>
        <taxon>rosids</taxon>
        <taxon>fabids</taxon>
        <taxon>Malpighiales</taxon>
        <taxon>Linaceae</taxon>
        <taxon>Linum</taxon>
    </lineage>
</organism>
<dbReference type="EMBL" id="CAMGYJ010000010">
    <property type="protein sequence ID" value="CAI0549748.1"/>
    <property type="molecule type" value="Genomic_DNA"/>
</dbReference>
<evidence type="ECO:0000256" key="2">
    <source>
        <dbReference type="ARBA" id="ARBA00022737"/>
    </source>
</evidence>
<dbReference type="PROSITE" id="PS51375">
    <property type="entry name" value="PPR"/>
    <property type="match status" value="2"/>
</dbReference>
<evidence type="ECO:0000256" key="3">
    <source>
        <dbReference type="PROSITE-ProRule" id="PRU00708"/>
    </source>
</evidence>
<dbReference type="Pfam" id="PF13041">
    <property type="entry name" value="PPR_2"/>
    <property type="match status" value="1"/>
</dbReference>
<evidence type="ECO:0000256" key="1">
    <source>
        <dbReference type="ARBA" id="ARBA00007626"/>
    </source>
</evidence>
<dbReference type="InterPro" id="IPR002885">
    <property type="entry name" value="PPR_rpt"/>
</dbReference>
<evidence type="ECO:0008006" key="7">
    <source>
        <dbReference type="Google" id="ProtNLM"/>
    </source>
</evidence>
<dbReference type="Gene3D" id="1.25.40.10">
    <property type="entry name" value="Tetratricopeptide repeat domain"/>
    <property type="match status" value="2"/>
</dbReference>
<dbReference type="NCBIfam" id="TIGR00756">
    <property type="entry name" value="PPR"/>
    <property type="match status" value="2"/>
</dbReference>
<dbReference type="SUPFAM" id="SSF48452">
    <property type="entry name" value="TPR-like"/>
    <property type="match status" value="1"/>
</dbReference>
<proteinExistence type="inferred from homology"/>
<accession>A0AAV0R010</accession>
<gene>
    <name evidence="5" type="ORF">LITE_LOCUS45283</name>
</gene>
<keyword evidence="2" id="KW-0677">Repeat</keyword>
<comment type="similarity">
    <text evidence="1">Belongs to the PPR family. P subfamily.</text>
</comment>
<dbReference type="AlphaFoldDB" id="A0AAV0R010"/>